<feature type="region of interest" description="Disordered" evidence="1">
    <location>
        <begin position="256"/>
        <end position="280"/>
    </location>
</feature>
<evidence type="ECO:0000313" key="3">
    <source>
        <dbReference type="WBParaSite" id="scf7180000422599.g9274"/>
    </source>
</evidence>
<evidence type="ECO:0000313" key="2">
    <source>
        <dbReference type="Proteomes" id="UP000887560"/>
    </source>
</evidence>
<accession>A0A915P5B1</accession>
<proteinExistence type="predicted"/>
<reference evidence="3" key="1">
    <citation type="submission" date="2022-11" db="UniProtKB">
        <authorList>
            <consortium name="WormBaseParasite"/>
        </authorList>
    </citation>
    <scope>IDENTIFICATION</scope>
</reference>
<name>A0A915P5B1_9BILA</name>
<feature type="compositionally biased region" description="Low complexity" evidence="1">
    <location>
        <begin position="258"/>
        <end position="272"/>
    </location>
</feature>
<dbReference type="AlphaFoldDB" id="A0A915P5B1"/>
<protein>
    <submittedName>
        <fullName evidence="3">Uncharacterized protein</fullName>
    </submittedName>
</protein>
<organism evidence="2 3">
    <name type="scientific">Meloidogyne floridensis</name>
    <dbReference type="NCBI Taxonomy" id="298350"/>
    <lineage>
        <taxon>Eukaryota</taxon>
        <taxon>Metazoa</taxon>
        <taxon>Ecdysozoa</taxon>
        <taxon>Nematoda</taxon>
        <taxon>Chromadorea</taxon>
        <taxon>Rhabditida</taxon>
        <taxon>Tylenchina</taxon>
        <taxon>Tylenchomorpha</taxon>
        <taxon>Tylenchoidea</taxon>
        <taxon>Meloidogynidae</taxon>
        <taxon>Meloidogyninae</taxon>
        <taxon>Meloidogyne</taxon>
    </lineage>
</organism>
<dbReference type="InterPro" id="IPR038102">
    <property type="entry name" value="EYA_dom_sf"/>
</dbReference>
<dbReference type="Gene3D" id="3.40.50.12350">
    <property type="match status" value="1"/>
</dbReference>
<dbReference type="WBParaSite" id="scf7180000422599.g9274">
    <property type="protein sequence ID" value="scf7180000422599.g9274"/>
    <property type="gene ID" value="scf7180000422599.g9274"/>
</dbReference>
<sequence length="280" mass="31814">MGTEEEMVTVLVFDVDFLLHDFLVQDHQNTIEFKAEFDEVLPKLVERFNKNIGFACSNILDAKNDWIAFSKQLLPPVASVYPSSSREVYTPETSSLTDFTLEDLKEPVEKCQNLRSLFELYKGNAACLSDTLELYYVSSENLFKGLVNAERVPDSNAKIYILVMVSLNDLGGVVPVMAKLLLYRLAEFFKAENLFCVTSKTFVQLLSEKIISSFPNKRIILFNTIENCQRMEKWMGVKCSFISSIQELIHFCTEMTETDSSPSPPTDTSTTSAKKRKLDN</sequence>
<dbReference type="Proteomes" id="UP000887560">
    <property type="component" value="Unplaced"/>
</dbReference>
<keyword evidence="2" id="KW-1185">Reference proteome</keyword>
<evidence type="ECO:0000256" key="1">
    <source>
        <dbReference type="SAM" id="MobiDB-lite"/>
    </source>
</evidence>